<sequence length="185" mass="20005">QGDITMVTVPGLQIQEGAENTGSAFWLDLAERLQAEYDTEIGADDVPPDVSQLPEVVQSQMFTTSLRTGSRRPYALDSALAAPANFAATLSGTDVIVSWDPVKDMHFAWYEVYRTLAPTVLNTNTVTLAERVKLVNNPHGVTGPGIPRTQYADEALPAGTYYYAIATVNDNQLRGFSSVVSVVVP</sequence>
<dbReference type="EMBL" id="BARS01005505">
    <property type="protein sequence ID" value="GAF74447.1"/>
    <property type="molecule type" value="Genomic_DNA"/>
</dbReference>
<evidence type="ECO:0000313" key="1">
    <source>
        <dbReference type="EMBL" id="GAF74447.1"/>
    </source>
</evidence>
<name>X0SEY9_9ZZZZ</name>
<evidence type="ECO:0008006" key="2">
    <source>
        <dbReference type="Google" id="ProtNLM"/>
    </source>
</evidence>
<organism evidence="1">
    <name type="scientific">marine sediment metagenome</name>
    <dbReference type="NCBI Taxonomy" id="412755"/>
    <lineage>
        <taxon>unclassified sequences</taxon>
        <taxon>metagenomes</taxon>
        <taxon>ecological metagenomes</taxon>
    </lineage>
</organism>
<dbReference type="Gene3D" id="2.60.40.10">
    <property type="entry name" value="Immunoglobulins"/>
    <property type="match status" value="1"/>
</dbReference>
<feature type="non-terminal residue" evidence="1">
    <location>
        <position position="1"/>
    </location>
</feature>
<comment type="caution">
    <text evidence="1">The sequence shown here is derived from an EMBL/GenBank/DDBJ whole genome shotgun (WGS) entry which is preliminary data.</text>
</comment>
<reference evidence="1" key="1">
    <citation type="journal article" date="2014" name="Front. Microbiol.">
        <title>High frequency of phylogenetically diverse reductive dehalogenase-homologous genes in deep subseafloor sedimentary metagenomes.</title>
        <authorList>
            <person name="Kawai M."/>
            <person name="Futagami T."/>
            <person name="Toyoda A."/>
            <person name="Takaki Y."/>
            <person name="Nishi S."/>
            <person name="Hori S."/>
            <person name="Arai W."/>
            <person name="Tsubouchi T."/>
            <person name="Morono Y."/>
            <person name="Uchiyama I."/>
            <person name="Ito T."/>
            <person name="Fujiyama A."/>
            <person name="Inagaki F."/>
            <person name="Takami H."/>
        </authorList>
    </citation>
    <scope>NUCLEOTIDE SEQUENCE</scope>
    <source>
        <strain evidence="1">Expedition CK06-06</strain>
    </source>
</reference>
<dbReference type="AlphaFoldDB" id="X0SEY9"/>
<accession>X0SEY9</accession>
<protein>
    <recommendedName>
        <fullName evidence="2">Fibronectin type-III domain-containing protein</fullName>
    </recommendedName>
</protein>
<gene>
    <name evidence="1" type="ORF">S01H1_10802</name>
</gene>
<proteinExistence type="predicted"/>
<dbReference type="InterPro" id="IPR013783">
    <property type="entry name" value="Ig-like_fold"/>
</dbReference>